<dbReference type="Gene3D" id="1.10.287.310">
    <property type="match status" value="1"/>
</dbReference>
<dbReference type="Proteomes" id="UP000077115">
    <property type="component" value="Unassembled WGS sequence"/>
</dbReference>
<feature type="coiled-coil region" evidence="4">
    <location>
        <begin position="5"/>
        <end position="32"/>
    </location>
</feature>
<evidence type="ECO:0000256" key="3">
    <source>
        <dbReference type="ARBA" id="ARBA00023274"/>
    </source>
</evidence>
<sequence length="121" mass="14187">MVKAYELRTKDKEELTAKLADLKQELLSLRVQKISNGNSPKHARIGSVRKSIARVLTVMNQTQLAQLRLFYKDRKYLPLFLRPKQTRAIRRRLTAEELSLKTVRQKKKDAHFPLRKYAVKA</sequence>
<dbReference type="SUPFAM" id="SSF46561">
    <property type="entry name" value="Ribosomal protein L29 (L29p)"/>
    <property type="match status" value="1"/>
</dbReference>
<dbReference type="eggNOG" id="KOG3436">
    <property type="taxonomic scope" value="Eukaryota"/>
</dbReference>
<dbReference type="InterPro" id="IPR036049">
    <property type="entry name" value="Ribosomal_uL29_sf"/>
</dbReference>
<dbReference type="CDD" id="cd00427">
    <property type="entry name" value="Ribosomal_L29_HIP"/>
    <property type="match status" value="1"/>
</dbReference>
<dbReference type="InterPro" id="IPR018254">
    <property type="entry name" value="Ribosomal_uL29_CS"/>
</dbReference>
<dbReference type="AlphaFoldDB" id="A0A177WRH1"/>
<dbReference type="InterPro" id="IPR001854">
    <property type="entry name" value="Ribosomal_uL29"/>
</dbReference>
<dbReference type="Gene3D" id="6.10.250.3450">
    <property type="match status" value="1"/>
</dbReference>
<protein>
    <submittedName>
        <fullName evidence="5">Ribosomal L29 protein</fullName>
    </submittedName>
</protein>
<dbReference type="Pfam" id="PF00831">
    <property type="entry name" value="Ribosomal_L29"/>
    <property type="match status" value="1"/>
</dbReference>
<dbReference type="FunFam" id="6.10.250.3450:FF:000001">
    <property type="entry name" value="60S ribosomal protein L35"/>
    <property type="match status" value="1"/>
</dbReference>
<evidence type="ECO:0000256" key="2">
    <source>
        <dbReference type="ARBA" id="ARBA00022980"/>
    </source>
</evidence>
<dbReference type="EMBL" id="DS022308">
    <property type="protein sequence ID" value="OAJ42683.1"/>
    <property type="molecule type" value="Genomic_DNA"/>
</dbReference>
<dbReference type="PANTHER" id="PTHR45722">
    <property type="entry name" value="60S RIBOSOMAL PROTEIN L35"/>
    <property type="match status" value="1"/>
</dbReference>
<evidence type="ECO:0000313" key="5">
    <source>
        <dbReference type="EMBL" id="OAJ42683.1"/>
    </source>
</evidence>
<comment type="similarity">
    <text evidence="1">Belongs to the universal ribosomal protein uL29 family.</text>
</comment>
<dbReference type="GO" id="GO:0003735">
    <property type="term" value="F:structural constituent of ribosome"/>
    <property type="evidence" value="ECO:0007669"/>
    <property type="project" value="InterPro"/>
</dbReference>
<reference evidence="5 6" key="2">
    <citation type="submission" date="2016-05" db="EMBL/GenBank/DDBJ databases">
        <title>Lineage-specific infection strategies underlie the spectrum of fungal disease in amphibians.</title>
        <authorList>
            <person name="Cuomo C.A."/>
            <person name="Farrer R.A."/>
            <person name="James T."/>
            <person name="Longcore J."/>
            <person name="Birren B."/>
        </authorList>
    </citation>
    <scope>NUCLEOTIDE SEQUENCE [LARGE SCALE GENOMIC DNA]</scope>
    <source>
        <strain evidence="5 6">JEL423</strain>
    </source>
</reference>
<dbReference type="OrthoDB" id="528635at2759"/>
<dbReference type="GO" id="GO:0006412">
    <property type="term" value="P:translation"/>
    <property type="evidence" value="ECO:0007669"/>
    <property type="project" value="InterPro"/>
</dbReference>
<dbReference type="VEuPathDB" id="FungiDB:BDEG_26105"/>
<dbReference type="GO" id="GO:0000463">
    <property type="term" value="P:maturation of LSU-rRNA from tricistronic rRNA transcript (SSU-rRNA, 5.8S rRNA, LSU-rRNA)"/>
    <property type="evidence" value="ECO:0007669"/>
    <property type="project" value="InterPro"/>
</dbReference>
<accession>A0A177WRH1</accession>
<gene>
    <name evidence="5" type="ORF">BDEG_26105</name>
</gene>
<name>A0A177WRH1_BATDL</name>
<dbReference type="PROSITE" id="PS00579">
    <property type="entry name" value="RIBOSOMAL_L29"/>
    <property type="match status" value="1"/>
</dbReference>
<dbReference type="PANTHER" id="PTHR45722:SF2">
    <property type="entry name" value="LARGE RIBOSOMAL SUBUNIT PROTEIN UL29-RELATED"/>
    <property type="match status" value="1"/>
</dbReference>
<dbReference type="GO" id="GO:0022625">
    <property type="term" value="C:cytosolic large ribosomal subunit"/>
    <property type="evidence" value="ECO:0007669"/>
    <property type="project" value="InterPro"/>
</dbReference>
<keyword evidence="3" id="KW-0687">Ribonucleoprotein</keyword>
<dbReference type="InterPro" id="IPR045059">
    <property type="entry name" value="Ribosomal_uL29_euk"/>
</dbReference>
<organism evidence="5 6">
    <name type="scientific">Batrachochytrium dendrobatidis (strain JEL423)</name>
    <dbReference type="NCBI Taxonomy" id="403673"/>
    <lineage>
        <taxon>Eukaryota</taxon>
        <taxon>Fungi</taxon>
        <taxon>Fungi incertae sedis</taxon>
        <taxon>Chytridiomycota</taxon>
        <taxon>Chytridiomycota incertae sedis</taxon>
        <taxon>Chytridiomycetes</taxon>
        <taxon>Rhizophydiales</taxon>
        <taxon>Rhizophydiales incertae sedis</taxon>
        <taxon>Batrachochytrium</taxon>
    </lineage>
</organism>
<reference evidence="5 6" key="1">
    <citation type="submission" date="2006-10" db="EMBL/GenBank/DDBJ databases">
        <title>The Genome Sequence of Batrachochytrium dendrobatidis JEL423.</title>
        <authorList>
            <consortium name="The Broad Institute Genome Sequencing Platform"/>
            <person name="Birren B."/>
            <person name="Lander E."/>
            <person name="Galagan J."/>
            <person name="Cuomo C."/>
            <person name="Devon K."/>
            <person name="Jaffe D."/>
            <person name="Butler J."/>
            <person name="Alvarez P."/>
            <person name="Gnerre S."/>
            <person name="Grabherr M."/>
            <person name="Kleber M."/>
            <person name="Mauceli E."/>
            <person name="Brockman W."/>
            <person name="Young S."/>
            <person name="LaButti K."/>
            <person name="Sykes S."/>
            <person name="DeCaprio D."/>
            <person name="Crawford M."/>
            <person name="Koehrsen M."/>
            <person name="Engels R."/>
            <person name="Montgomery P."/>
            <person name="Pearson M."/>
            <person name="Howarth C."/>
            <person name="Larson L."/>
            <person name="White J."/>
            <person name="O'Leary S."/>
            <person name="Kodira C."/>
            <person name="Zeng Q."/>
            <person name="Yandava C."/>
            <person name="Alvarado L."/>
            <person name="Longcore J."/>
            <person name="James T."/>
        </authorList>
    </citation>
    <scope>NUCLEOTIDE SEQUENCE [LARGE SCALE GENOMIC DNA]</scope>
    <source>
        <strain evidence="5 6">JEL423</strain>
    </source>
</reference>
<proteinExistence type="inferred from homology"/>
<evidence type="ECO:0000256" key="1">
    <source>
        <dbReference type="ARBA" id="ARBA00009254"/>
    </source>
</evidence>
<evidence type="ECO:0000256" key="4">
    <source>
        <dbReference type="SAM" id="Coils"/>
    </source>
</evidence>
<evidence type="ECO:0000313" key="6">
    <source>
        <dbReference type="Proteomes" id="UP000077115"/>
    </source>
</evidence>
<dbReference type="HAMAP" id="MF_00374">
    <property type="entry name" value="Ribosomal_uL29"/>
    <property type="match status" value="1"/>
</dbReference>
<dbReference type="STRING" id="403673.A0A177WRH1"/>
<dbReference type="NCBIfam" id="TIGR00012">
    <property type="entry name" value="L29"/>
    <property type="match status" value="1"/>
</dbReference>
<keyword evidence="2" id="KW-0689">Ribosomal protein</keyword>
<keyword evidence="4" id="KW-0175">Coiled coil</keyword>
<dbReference type="FunFam" id="1.10.287.310:FF:000002">
    <property type="entry name" value="60S ribosomal protein L35"/>
    <property type="match status" value="1"/>
</dbReference>
<dbReference type="GO" id="GO:0003729">
    <property type="term" value="F:mRNA binding"/>
    <property type="evidence" value="ECO:0007669"/>
    <property type="project" value="TreeGrafter"/>
</dbReference>